<feature type="domain" description="Ribose-phosphate pyrophosphokinase N-terminal" evidence="8">
    <location>
        <begin position="2"/>
        <end position="121"/>
    </location>
</feature>
<dbReference type="InterPro" id="IPR029099">
    <property type="entry name" value="Pribosyltran_N"/>
</dbReference>
<reference evidence="9 10" key="1">
    <citation type="submission" date="2019-09" db="EMBL/GenBank/DDBJ databases">
        <authorList>
            <person name="Park J.-S."/>
            <person name="Choi H.-J."/>
        </authorList>
    </citation>
    <scope>NUCLEOTIDE SEQUENCE [LARGE SCALE GENOMIC DNA]</scope>
    <source>
        <strain evidence="9 10">176SS1-4</strain>
    </source>
</reference>
<evidence type="ECO:0000256" key="2">
    <source>
        <dbReference type="ARBA" id="ARBA00022679"/>
    </source>
</evidence>
<name>A0A5J5GAM1_9RHOB</name>
<evidence type="ECO:0000256" key="1">
    <source>
        <dbReference type="ARBA" id="ARBA00013247"/>
    </source>
</evidence>
<evidence type="ECO:0000259" key="8">
    <source>
        <dbReference type="Pfam" id="PF13793"/>
    </source>
</evidence>
<dbReference type="Pfam" id="PF14572">
    <property type="entry name" value="Pribosyl_synth"/>
    <property type="match status" value="1"/>
</dbReference>
<dbReference type="GO" id="GO:0002189">
    <property type="term" value="C:ribose phosphate diphosphokinase complex"/>
    <property type="evidence" value="ECO:0007669"/>
    <property type="project" value="TreeGrafter"/>
</dbReference>
<dbReference type="FunFam" id="3.40.50.2020:FF:000014">
    <property type="entry name" value="Ribose-phosphate pyrophosphokinase 1"/>
    <property type="match status" value="1"/>
</dbReference>
<evidence type="ECO:0000256" key="4">
    <source>
        <dbReference type="ARBA" id="ARBA00022741"/>
    </source>
</evidence>
<evidence type="ECO:0000256" key="7">
    <source>
        <dbReference type="ARBA" id="ARBA00049535"/>
    </source>
</evidence>
<dbReference type="Proteomes" id="UP000326554">
    <property type="component" value="Unassembled WGS sequence"/>
</dbReference>
<dbReference type="PANTHER" id="PTHR10210:SF32">
    <property type="entry name" value="RIBOSE-PHOSPHATE PYROPHOSPHOKINASE 2"/>
    <property type="match status" value="1"/>
</dbReference>
<dbReference type="Gene3D" id="3.40.50.2020">
    <property type="match status" value="2"/>
</dbReference>
<dbReference type="PANTHER" id="PTHR10210">
    <property type="entry name" value="RIBOSE-PHOSPHATE DIPHOSPHOKINASE FAMILY MEMBER"/>
    <property type="match status" value="1"/>
</dbReference>
<evidence type="ECO:0000313" key="9">
    <source>
        <dbReference type="EMBL" id="KAA9004980.1"/>
    </source>
</evidence>
<keyword evidence="4" id="KW-0547">Nucleotide-binding</keyword>
<dbReference type="RefSeq" id="WP_150446882.1">
    <property type="nucleotide sequence ID" value="NZ_VYQE01000009.1"/>
</dbReference>
<dbReference type="EMBL" id="VYQE01000009">
    <property type="protein sequence ID" value="KAA9004980.1"/>
    <property type="molecule type" value="Genomic_DNA"/>
</dbReference>
<keyword evidence="6" id="KW-0067">ATP-binding</keyword>
<dbReference type="GO" id="GO:0005737">
    <property type="term" value="C:cytoplasm"/>
    <property type="evidence" value="ECO:0007669"/>
    <property type="project" value="TreeGrafter"/>
</dbReference>
<dbReference type="EC" id="2.7.6.1" evidence="1"/>
<proteinExistence type="predicted"/>
<evidence type="ECO:0000256" key="3">
    <source>
        <dbReference type="ARBA" id="ARBA00022727"/>
    </source>
</evidence>
<accession>A0A5J5GAM1</accession>
<dbReference type="NCBIfam" id="TIGR01251">
    <property type="entry name" value="ribP_PPkin"/>
    <property type="match status" value="1"/>
</dbReference>
<dbReference type="AlphaFoldDB" id="A0A5J5GAM1"/>
<keyword evidence="3" id="KW-0545">Nucleotide biosynthesis</keyword>
<dbReference type="GO" id="GO:0006164">
    <property type="term" value="P:purine nucleotide biosynthetic process"/>
    <property type="evidence" value="ECO:0007669"/>
    <property type="project" value="TreeGrafter"/>
</dbReference>
<evidence type="ECO:0000256" key="6">
    <source>
        <dbReference type="ARBA" id="ARBA00022840"/>
    </source>
</evidence>
<comment type="caution">
    <text evidence="9">The sequence shown here is derived from an EMBL/GenBank/DDBJ whole genome shotgun (WGS) entry which is preliminary data.</text>
</comment>
<dbReference type="GO" id="GO:0016301">
    <property type="term" value="F:kinase activity"/>
    <property type="evidence" value="ECO:0007669"/>
    <property type="project" value="UniProtKB-KW"/>
</dbReference>
<dbReference type="CDD" id="cd06223">
    <property type="entry name" value="PRTases_typeI"/>
    <property type="match status" value="1"/>
</dbReference>
<evidence type="ECO:0000313" key="10">
    <source>
        <dbReference type="Proteomes" id="UP000326554"/>
    </source>
</evidence>
<dbReference type="Pfam" id="PF13793">
    <property type="entry name" value="Pribosyltran_N"/>
    <property type="match status" value="1"/>
</dbReference>
<dbReference type="SUPFAM" id="SSF53271">
    <property type="entry name" value="PRTase-like"/>
    <property type="match status" value="1"/>
</dbReference>
<comment type="catalytic activity">
    <reaction evidence="7">
        <text>D-ribose 5-phosphate + ATP = 5-phospho-alpha-D-ribose 1-diphosphate + AMP + H(+)</text>
        <dbReference type="Rhea" id="RHEA:15609"/>
        <dbReference type="ChEBI" id="CHEBI:15378"/>
        <dbReference type="ChEBI" id="CHEBI:30616"/>
        <dbReference type="ChEBI" id="CHEBI:58017"/>
        <dbReference type="ChEBI" id="CHEBI:78346"/>
        <dbReference type="ChEBI" id="CHEBI:456215"/>
        <dbReference type="EC" id="2.7.6.1"/>
    </reaction>
</comment>
<dbReference type="InterPro" id="IPR005946">
    <property type="entry name" value="Rib-P_diPkinase"/>
</dbReference>
<organism evidence="9 10">
    <name type="scientific">Histidinibacterium aquaticum</name>
    <dbReference type="NCBI Taxonomy" id="2613962"/>
    <lineage>
        <taxon>Bacteria</taxon>
        <taxon>Pseudomonadati</taxon>
        <taxon>Pseudomonadota</taxon>
        <taxon>Alphaproteobacteria</taxon>
        <taxon>Rhodobacterales</taxon>
        <taxon>Paracoccaceae</taxon>
        <taxon>Histidinibacterium</taxon>
    </lineage>
</organism>
<dbReference type="InterPro" id="IPR029057">
    <property type="entry name" value="PRTase-like"/>
</dbReference>
<dbReference type="GO" id="GO:0000287">
    <property type="term" value="F:magnesium ion binding"/>
    <property type="evidence" value="ECO:0007669"/>
    <property type="project" value="InterPro"/>
</dbReference>
<dbReference type="InterPro" id="IPR000836">
    <property type="entry name" value="PRTase_dom"/>
</dbReference>
<evidence type="ECO:0000256" key="5">
    <source>
        <dbReference type="ARBA" id="ARBA00022777"/>
    </source>
</evidence>
<keyword evidence="2" id="KW-0808">Transferase</keyword>
<dbReference type="GO" id="GO:0004749">
    <property type="term" value="F:ribose phosphate diphosphokinase activity"/>
    <property type="evidence" value="ECO:0007669"/>
    <property type="project" value="UniProtKB-EC"/>
</dbReference>
<keyword evidence="10" id="KW-1185">Reference proteome</keyword>
<dbReference type="GO" id="GO:0006015">
    <property type="term" value="P:5-phosphoribose 1-diphosphate biosynthetic process"/>
    <property type="evidence" value="ECO:0007669"/>
    <property type="project" value="TreeGrafter"/>
</dbReference>
<dbReference type="GO" id="GO:0005524">
    <property type="term" value="F:ATP binding"/>
    <property type="evidence" value="ECO:0007669"/>
    <property type="project" value="UniProtKB-KW"/>
</dbReference>
<gene>
    <name evidence="9" type="ORF">F3S47_18920</name>
</gene>
<dbReference type="SMART" id="SM01400">
    <property type="entry name" value="Pribosyltran_N"/>
    <property type="match status" value="1"/>
</dbReference>
<sequence>MLFFVLNGSGLLGSRIAAAGDFDCAPHEEREFAGGEHKARPLVSVRDREVVVFHELHAEEDASVNDRLVRLLFFVSTCKQNGARRVTALAPYLPYSRKDRQTKSRDPVTTRYVAALFEAAGADAVVTLDVHTKTAFQNAYRIAAIDLTTVELFAADIAGQSDSTEIAVVSPDGGGIKRAELVRKAVERRANRPVGFGLMEKRRSGGVVSGSLFAGDVQGRVVYIVDDMICGGQTIHRATDAIRARGARQVHAIAAHGLLATGAAEVLNGCGLDSVTLTDSVAPLPAAEADALGSRLRVLTVAPLIAGTLRALDAGTALSDLPPEVFVPRLVRP</sequence>
<protein>
    <recommendedName>
        <fullName evidence="1">ribose-phosphate diphosphokinase</fullName>
        <ecNumber evidence="1">2.7.6.1</ecNumber>
    </recommendedName>
</protein>
<keyword evidence="5 9" id="KW-0418">Kinase</keyword>